<dbReference type="EC" id="2.1.1.64" evidence="1"/>
<dbReference type="PANTHER" id="PTHR43861:SF6">
    <property type="entry name" value="METHYLTRANSFERASE TYPE 11"/>
    <property type="match status" value="1"/>
</dbReference>
<dbReference type="CDD" id="cd02440">
    <property type="entry name" value="AdoMet_MTases"/>
    <property type="match status" value="1"/>
</dbReference>
<protein>
    <submittedName>
        <fullName evidence="1">Class I SAM-dependent methyltransferase</fullName>
        <ecNumber evidence="1">2.1.1.222</ecNumber>
        <ecNumber evidence="1">2.1.1.64</ecNumber>
    </submittedName>
</protein>
<name>A0ABW0JYJ0_9GAMM</name>
<dbReference type="Gene3D" id="3.40.50.150">
    <property type="entry name" value="Vaccinia Virus protein VP39"/>
    <property type="match status" value="1"/>
</dbReference>
<accession>A0ABW0JYJ0</accession>
<dbReference type="GO" id="GO:0032259">
    <property type="term" value="P:methylation"/>
    <property type="evidence" value="ECO:0007669"/>
    <property type="project" value="UniProtKB-KW"/>
</dbReference>
<keyword evidence="2" id="KW-1185">Reference proteome</keyword>
<evidence type="ECO:0000313" key="2">
    <source>
        <dbReference type="Proteomes" id="UP001596018"/>
    </source>
</evidence>
<dbReference type="SUPFAM" id="SSF53335">
    <property type="entry name" value="S-adenosyl-L-methionine-dependent methyltransferases"/>
    <property type="match status" value="1"/>
</dbReference>
<dbReference type="Pfam" id="PF13489">
    <property type="entry name" value="Methyltransf_23"/>
    <property type="match status" value="1"/>
</dbReference>
<proteinExistence type="predicted"/>
<reference evidence="2" key="1">
    <citation type="journal article" date="2019" name="Int. J. Syst. Evol. Microbiol.">
        <title>The Global Catalogue of Microorganisms (GCM) 10K type strain sequencing project: providing services to taxonomists for standard genome sequencing and annotation.</title>
        <authorList>
            <consortium name="The Broad Institute Genomics Platform"/>
            <consortium name="The Broad Institute Genome Sequencing Center for Infectious Disease"/>
            <person name="Wu L."/>
            <person name="Ma J."/>
        </authorList>
    </citation>
    <scope>NUCLEOTIDE SEQUENCE [LARGE SCALE GENOMIC DNA]</scope>
    <source>
        <strain evidence="2">KACC 12822</strain>
    </source>
</reference>
<dbReference type="Proteomes" id="UP001596018">
    <property type="component" value="Unassembled WGS sequence"/>
</dbReference>
<dbReference type="EMBL" id="JBHSMM010000002">
    <property type="protein sequence ID" value="MFC5440435.1"/>
    <property type="molecule type" value="Genomic_DNA"/>
</dbReference>
<dbReference type="PANTHER" id="PTHR43861">
    <property type="entry name" value="TRANS-ACONITATE 2-METHYLTRANSFERASE-RELATED"/>
    <property type="match status" value="1"/>
</dbReference>
<dbReference type="InterPro" id="IPR029063">
    <property type="entry name" value="SAM-dependent_MTases_sf"/>
</dbReference>
<dbReference type="EC" id="2.1.1.222" evidence="1"/>
<gene>
    <name evidence="1" type="ORF">ACFPK0_10470</name>
</gene>
<evidence type="ECO:0000313" key="1">
    <source>
        <dbReference type="EMBL" id="MFC5440435.1"/>
    </source>
</evidence>
<dbReference type="RefSeq" id="WP_377340587.1">
    <property type="nucleotide sequence ID" value="NZ_JALBWS010000013.1"/>
</dbReference>
<keyword evidence="1" id="KW-0489">Methyltransferase</keyword>
<dbReference type="GO" id="GO:0061542">
    <property type="term" value="F:3-demethylubiquinol 3-O-methyltransferase activity"/>
    <property type="evidence" value="ECO:0007669"/>
    <property type="project" value="UniProtKB-EC"/>
</dbReference>
<organism evidence="1 2">
    <name type="scientific">Rhodanobacter ginsenosidimutans</name>
    <dbReference type="NCBI Taxonomy" id="490571"/>
    <lineage>
        <taxon>Bacteria</taxon>
        <taxon>Pseudomonadati</taxon>
        <taxon>Pseudomonadota</taxon>
        <taxon>Gammaproteobacteria</taxon>
        <taxon>Lysobacterales</taxon>
        <taxon>Rhodanobacteraceae</taxon>
        <taxon>Rhodanobacter</taxon>
    </lineage>
</organism>
<keyword evidence="1" id="KW-0808">Transferase</keyword>
<dbReference type="GO" id="GO:0102208">
    <property type="term" value="F:2-polyprenyl-6-hydroxyphenol methylase activity"/>
    <property type="evidence" value="ECO:0007669"/>
    <property type="project" value="UniProtKB-EC"/>
</dbReference>
<sequence length="259" mass="29031">MQTPHKLDWTPKQITGFWDYQSNRPSARENYFSATHGTQIAKYTRRWLRKSPSVRVLDMGCGTGAFLSALAQVSPGLLLAGTDFSADSVACANSACQSIRPSPDIRTISGYPTPWGDEFFDVIYVIEVIEHLSDEMLDAMMTESSRLLKPGGRLIVTTPNDEDLERQSTCCPNCGTTFHIWQHVRSWSVSSLSTYMRQRGFEPVRVKATLIEPFQIRAAAWLARLLRLSRKRPPHLVGVFKRCARTSAPNPAALPETTL</sequence>
<comment type="caution">
    <text evidence="1">The sequence shown here is derived from an EMBL/GenBank/DDBJ whole genome shotgun (WGS) entry which is preliminary data.</text>
</comment>